<dbReference type="GO" id="GO:0016787">
    <property type="term" value="F:hydrolase activity"/>
    <property type="evidence" value="ECO:0007669"/>
    <property type="project" value="InterPro"/>
</dbReference>
<feature type="compositionally biased region" description="Low complexity" evidence="2">
    <location>
        <begin position="301"/>
        <end position="319"/>
    </location>
</feature>
<feature type="region of interest" description="Disordered" evidence="2">
    <location>
        <begin position="291"/>
        <end position="319"/>
    </location>
</feature>
<dbReference type="EMBL" id="FZNO01000011">
    <property type="protein sequence ID" value="SNR52484.1"/>
    <property type="molecule type" value="Genomic_DNA"/>
</dbReference>
<evidence type="ECO:0000259" key="3">
    <source>
        <dbReference type="Pfam" id="PF04909"/>
    </source>
</evidence>
<evidence type="ECO:0000256" key="2">
    <source>
        <dbReference type="SAM" id="MobiDB-lite"/>
    </source>
</evidence>
<dbReference type="InterPro" id="IPR006680">
    <property type="entry name" value="Amidohydro-rel"/>
</dbReference>
<dbReference type="GO" id="GO:0016831">
    <property type="term" value="F:carboxy-lyase activity"/>
    <property type="evidence" value="ECO:0007669"/>
    <property type="project" value="InterPro"/>
</dbReference>
<evidence type="ECO:0000313" key="4">
    <source>
        <dbReference type="EMBL" id="SNR52484.1"/>
    </source>
</evidence>
<dbReference type="PANTHER" id="PTHR21240">
    <property type="entry name" value="2-AMINO-3-CARBOXYLMUCONATE-6-SEMIALDEHYDE DECARBOXYLASE"/>
    <property type="match status" value="1"/>
</dbReference>
<protein>
    <recommendedName>
        <fullName evidence="3">Amidohydrolase-related domain-containing protein</fullName>
    </recommendedName>
</protein>
<evidence type="ECO:0000313" key="5">
    <source>
        <dbReference type="Proteomes" id="UP000198403"/>
    </source>
</evidence>
<accession>A0A238X221</accession>
<organism evidence="4 5">
    <name type="scientific">Blastococcus mobilis</name>
    <dbReference type="NCBI Taxonomy" id="1938746"/>
    <lineage>
        <taxon>Bacteria</taxon>
        <taxon>Bacillati</taxon>
        <taxon>Actinomycetota</taxon>
        <taxon>Actinomycetes</taxon>
        <taxon>Geodermatophilales</taxon>
        <taxon>Geodermatophilaceae</taxon>
        <taxon>Blastococcus</taxon>
    </lineage>
</organism>
<reference evidence="4 5" key="1">
    <citation type="submission" date="2017-06" db="EMBL/GenBank/DDBJ databases">
        <authorList>
            <person name="Kim H.J."/>
            <person name="Triplett B.A."/>
        </authorList>
    </citation>
    <scope>NUCLEOTIDE SEQUENCE [LARGE SCALE GENOMIC DNA]</scope>
    <source>
        <strain evidence="4 5">DSM 44272</strain>
    </source>
</reference>
<dbReference type="OrthoDB" id="1407586at2"/>
<dbReference type="AlphaFoldDB" id="A0A238X221"/>
<name>A0A238X221_9ACTN</name>
<sequence>MDLDALVAVDMHVHIESDGHGHTDMPDEFREAAQRHFGAAHTPLDVTAVAEHYRQRRMAAVVFTVDHESTTGHPPISNRDIAAQAAEHADVLIPFASLDPARGEEAVREARTLVEDHGVKGFKFHPNLQAFFPNDRVAYPLYEQIQELGVPALFHTGQSGIGAGMPGSGGIRLKYSNPLALDDVAVDFPDLKIIMAHPSFPWQDEALAVASRHTHVYIDLSGWSPKYFPPSLVQYANTLLRDKVLFGSDFPLLPPDRWIADFAKLDIKPEVRPRIMKDNAIELLQLTGARSDDLPATQPGASAASSSSSEALASDRAST</sequence>
<gene>
    <name evidence="4" type="ORF">SAMN06272737_1118</name>
</gene>
<dbReference type="InterPro" id="IPR032466">
    <property type="entry name" value="Metal_Hydrolase"/>
</dbReference>
<dbReference type="InterPro" id="IPR032465">
    <property type="entry name" value="ACMSD"/>
</dbReference>
<dbReference type="Proteomes" id="UP000198403">
    <property type="component" value="Unassembled WGS sequence"/>
</dbReference>
<proteinExistence type="predicted"/>
<dbReference type="CDD" id="cd01292">
    <property type="entry name" value="metallo-dependent_hydrolases"/>
    <property type="match status" value="1"/>
</dbReference>
<dbReference type="SUPFAM" id="SSF51556">
    <property type="entry name" value="Metallo-dependent hydrolases"/>
    <property type="match status" value="1"/>
</dbReference>
<evidence type="ECO:0000256" key="1">
    <source>
        <dbReference type="ARBA" id="ARBA00023239"/>
    </source>
</evidence>
<dbReference type="Gene3D" id="3.20.20.140">
    <property type="entry name" value="Metal-dependent hydrolases"/>
    <property type="match status" value="1"/>
</dbReference>
<dbReference type="Pfam" id="PF04909">
    <property type="entry name" value="Amidohydro_2"/>
    <property type="match status" value="1"/>
</dbReference>
<keyword evidence="1" id="KW-0456">Lyase</keyword>
<keyword evidence="5" id="KW-1185">Reference proteome</keyword>
<feature type="domain" description="Amidohydrolase-related" evidence="3">
    <location>
        <begin position="9"/>
        <end position="285"/>
    </location>
</feature>
<dbReference type="PANTHER" id="PTHR21240:SF19">
    <property type="entry name" value="CATALYTIC_ HYDROLASE"/>
    <property type="match status" value="1"/>
</dbReference>